<feature type="compositionally biased region" description="Polar residues" evidence="4">
    <location>
        <begin position="96"/>
        <end position="110"/>
    </location>
</feature>
<evidence type="ECO:0000313" key="7">
    <source>
        <dbReference type="Proteomes" id="UP000678393"/>
    </source>
</evidence>
<dbReference type="Pfam" id="PF18100">
    <property type="entry name" value="PDE4_UCR"/>
    <property type="match status" value="1"/>
</dbReference>
<sequence>MANSVAARVAPLHHHNSESAIHRVQSTSVLRIPTQRKSFWQRHAEDLIVTPFAQILASLRSVRSNYITLTNIPANKERPRRGSSDRHAHGLLHAQNVMSPQHQGMQQLSPGPNKAP</sequence>
<evidence type="ECO:0000256" key="1">
    <source>
        <dbReference type="ARBA" id="ARBA00012276"/>
    </source>
</evidence>
<dbReference type="InterPro" id="IPR040844">
    <property type="entry name" value="PDE4_UCR"/>
</dbReference>
<evidence type="ECO:0000256" key="2">
    <source>
        <dbReference type="ARBA" id="ARBA00022801"/>
    </source>
</evidence>
<keyword evidence="2" id="KW-0378">Hydrolase</keyword>
<evidence type="ECO:0000313" key="6">
    <source>
        <dbReference type="EMBL" id="CAG5116808.1"/>
    </source>
</evidence>
<dbReference type="EC" id="3.1.4.53" evidence="1"/>
<feature type="domain" description="Phosphodiesterase 4 upstream conserved regions (UCR)" evidence="5">
    <location>
        <begin position="49"/>
        <end position="88"/>
    </location>
</feature>
<dbReference type="AlphaFoldDB" id="A0A8S3YK74"/>
<feature type="compositionally biased region" description="Basic and acidic residues" evidence="4">
    <location>
        <begin position="75"/>
        <end position="88"/>
    </location>
</feature>
<name>A0A8S3YK74_9EUPU</name>
<proteinExistence type="predicted"/>
<keyword evidence="7" id="KW-1185">Reference proteome</keyword>
<reference evidence="6" key="1">
    <citation type="submission" date="2021-04" db="EMBL/GenBank/DDBJ databases">
        <authorList>
            <consortium name="Molecular Ecology Group"/>
        </authorList>
    </citation>
    <scope>NUCLEOTIDE SEQUENCE</scope>
</reference>
<feature type="region of interest" description="Disordered" evidence="4">
    <location>
        <begin position="73"/>
        <end position="116"/>
    </location>
</feature>
<dbReference type="OrthoDB" id="189220at2759"/>
<feature type="region of interest" description="Disordered" evidence="4">
    <location>
        <begin position="1"/>
        <end position="20"/>
    </location>
</feature>
<evidence type="ECO:0000256" key="3">
    <source>
        <dbReference type="ARBA" id="ARBA00023149"/>
    </source>
</evidence>
<accession>A0A8S3YK74</accession>
<organism evidence="6 7">
    <name type="scientific">Candidula unifasciata</name>
    <dbReference type="NCBI Taxonomy" id="100452"/>
    <lineage>
        <taxon>Eukaryota</taxon>
        <taxon>Metazoa</taxon>
        <taxon>Spiralia</taxon>
        <taxon>Lophotrochozoa</taxon>
        <taxon>Mollusca</taxon>
        <taxon>Gastropoda</taxon>
        <taxon>Heterobranchia</taxon>
        <taxon>Euthyneura</taxon>
        <taxon>Panpulmonata</taxon>
        <taxon>Eupulmonata</taxon>
        <taxon>Stylommatophora</taxon>
        <taxon>Helicina</taxon>
        <taxon>Helicoidea</taxon>
        <taxon>Geomitridae</taxon>
        <taxon>Candidula</taxon>
    </lineage>
</organism>
<keyword evidence="3" id="KW-0114">cAMP</keyword>
<protein>
    <recommendedName>
        <fullName evidence="1">3',5'-cyclic-AMP phosphodiesterase</fullName>
        <ecNumber evidence="1">3.1.4.53</ecNumber>
    </recommendedName>
</protein>
<comment type="caution">
    <text evidence="6">The sequence shown here is derived from an EMBL/GenBank/DDBJ whole genome shotgun (WGS) entry which is preliminary data.</text>
</comment>
<dbReference type="Proteomes" id="UP000678393">
    <property type="component" value="Unassembled WGS sequence"/>
</dbReference>
<dbReference type="EMBL" id="CAJHNH020000305">
    <property type="protein sequence ID" value="CAG5116808.1"/>
    <property type="molecule type" value="Genomic_DNA"/>
</dbReference>
<feature type="non-terminal residue" evidence="6">
    <location>
        <position position="1"/>
    </location>
</feature>
<evidence type="ECO:0000259" key="5">
    <source>
        <dbReference type="Pfam" id="PF18100"/>
    </source>
</evidence>
<evidence type="ECO:0000256" key="4">
    <source>
        <dbReference type="SAM" id="MobiDB-lite"/>
    </source>
</evidence>
<gene>
    <name evidence="6" type="ORF">CUNI_LOCUS2366</name>
</gene>
<dbReference type="GO" id="GO:0004115">
    <property type="term" value="F:3',5'-cyclic-AMP phosphodiesterase activity"/>
    <property type="evidence" value="ECO:0007669"/>
    <property type="project" value="UniProtKB-EC"/>
</dbReference>